<proteinExistence type="predicted"/>
<evidence type="ECO:0000313" key="2">
    <source>
        <dbReference type="Proteomes" id="UP000812440"/>
    </source>
</evidence>
<keyword evidence="2" id="KW-1185">Reference proteome</keyword>
<sequence length="95" mass="11176">MVLCLSSITCRFIIFSEILKKTSSHWYDGLKRCHGIDDGERLQMERFYNLNWFLIHPLAWQPETKAVLCWHKLFNKPADVLTATLTNYFAITIVL</sequence>
<accession>A0A8T2IT43</accession>
<evidence type="ECO:0000313" key="1">
    <source>
        <dbReference type="EMBL" id="KAG8434883.1"/>
    </source>
</evidence>
<protein>
    <submittedName>
        <fullName evidence="1">Uncharacterized protein</fullName>
    </submittedName>
</protein>
<organism evidence="1 2">
    <name type="scientific">Hymenochirus boettgeri</name>
    <name type="common">Congo dwarf clawed frog</name>
    <dbReference type="NCBI Taxonomy" id="247094"/>
    <lineage>
        <taxon>Eukaryota</taxon>
        <taxon>Metazoa</taxon>
        <taxon>Chordata</taxon>
        <taxon>Craniata</taxon>
        <taxon>Vertebrata</taxon>
        <taxon>Euteleostomi</taxon>
        <taxon>Amphibia</taxon>
        <taxon>Batrachia</taxon>
        <taxon>Anura</taxon>
        <taxon>Pipoidea</taxon>
        <taxon>Pipidae</taxon>
        <taxon>Pipinae</taxon>
        <taxon>Hymenochirus</taxon>
    </lineage>
</organism>
<gene>
    <name evidence="1" type="ORF">GDO86_013008</name>
</gene>
<dbReference type="Proteomes" id="UP000812440">
    <property type="component" value="Chromosome 7"/>
</dbReference>
<comment type="caution">
    <text evidence="1">The sequence shown here is derived from an EMBL/GenBank/DDBJ whole genome shotgun (WGS) entry which is preliminary data.</text>
</comment>
<reference evidence="1" key="1">
    <citation type="thesis" date="2020" institute="ProQuest LLC" country="789 East Eisenhower Parkway, Ann Arbor, MI, USA">
        <title>Comparative Genomics and Chromosome Evolution.</title>
        <authorList>
            <person name="Mudd A.B."/>
        </authorList>
    </citation>
    <scope>NUCLEOTIDE SEQUENCE</scope>
    <source>
        <strain evidence="1">Female2</strain>
        <tissue evidence="1">Blood</tissue>
    </source>
</reference>
<dbReference type="AlphaFoldDB" id="A0A8T2IT43"/>
<dbReference type="EMBL" id="JAACNH010000008">
    <property type="protein sequence ID" value="KAG8434883.1"/>
    <property type="molecule type" value="Genomic_DNA"/>
</dbReference>
<name>A0A8T2IT43_9PIPI</name>